<feature type="site" description="Increases nucleophilicity of active site Cys" evidence="7">
    <location>
        <position position="432"/>
    </location>
</feature>
<comment type="caution">
    <text evidence="10">The sequence shown here is derived from an EMBL/GenBank/DDBJ whole genome shotgun (WGS) entry which is preliminary data.</text>
</comment>
<dbReference type="CDD" id="cd03130">
    <property type="entry name" value="GATase1_CobB"/>
    <property type="match status" value="1"/>
</dbReference>
<evidence type="ECO:0000256" key="5">
    <source>
        <dbReference type="ARBA" id="ARBA00022842"/>
    </source>
</evidence>
<evidence type="ECO:0000313" key="11">
    <source>
        <dbReference type="Proteomes" id="UP000273083"/>
    </source>
</evidence>
<evidence type="ECO:0000256" key="6">
    <source>
        <dbReference type="ARBA" id="ARBA00022962"/>
    </source>
</evidence>
<evidence type="ECO:0000256" key="7">
    <source>
        <dbReference type="HAMAP-Rule" id="MF_00027"/>
    </source>
</evidence>
<accession>A0A3N1XNR0</accession>
<comment type="similarity">
    <text evidence="7">Belongs to the CobB/CbiA family.</text>
</comment>
<dbReference type="Proteomes" id="UP000273083">
    <property type="component" value="Unassembled WGS sequence"/>
</dbReference>
<dbReference type="GO" id="GO:0009236">
    <property type="term" value="P:cobalamin biosynthetic process"/>
    <property type="evidence" value="ECO:0007669"/>
    <property type="project" value="UniProtKB-UniRule"/>
</dbReference>
<evidence type="ECO:0000256" key="4">
    <source>
        <dbReference type="ARBA" id="ARBA00022840"/>
    </source>
</evidence>
<dbReference type="InterPro" id="IPR011698">
    <property type="entry name" value="GATase_3"/>
</dbReference>
<dbReference type="Gene3D" id="3.40.50.880">
    <property type="match status" value="1"/>
</dbReference>
<dbReference type="PROSITE" id="PS51274">
    <property type="entry name" value="GATASE_COBBQ"/>
    <property type="match status" value="1"/>
</dbReference>
<evidence type="ECO:0000256" key="1">
    <source>
        <dbReference type="ARBA" id="ARBA00001946"/>
    </source>
</evidence>
<dbReference type="InterPro" id="IPR029062">
    <property type="entry name" value="Class_I_gatase-like"/>
</dbReference>
<dbReference type="InterPro" id="IPR002586">
    <property type="entry name" value="CobQ/CobB/MinD/ParA_Nub-bd_dom"/>
</dbReference>
<evidence type="ECO:0000256" key="3">
    <source>
        <dbReference type="ARBA" id="ARBA00022741"/>
    </source>
</evidence>
<dbReference type="Pfam" id="PF01656">
    <property type="entry name" value="CbiA"/>
    <property type="match status" value="1"/>
</dbReference>
<evidence type="ECO:0000313" key="10">
    <source>
        <dbReference type="EMBL" id="ROR28315.1"/>
    </source>
</evidence>
<name>A0A3N1XNR0_9FIRM</name>
<evidence type="ECO:0000256" key="2">
    <source>
        <dbReference type="ARBA" id="ARBA00022598"/>
    </source>
</evidence>
<comment type="miscellaneous">
    <text evidence="7">The a and c carboxylates of cobyrinate are activated for nucleophilic attack via formation of a phosphorylated intermediate by ATP. CbiA catalyzes first the amidation of the c-carboxylate, and then that of the a-carboxylate.</text>
</comment>
<keyword evidence="2 7" id="KW-0436">Ligase</keyword>
<keyword evidence="4 7" id="KW-0067">ATP-binding</keyword>
<dbReference type="RefSeq" id="WP_123609486.1">
    <property type="nucleotide sequence ID" value="NZ_RJVG01000005.1"/>
</dbReference>
<dbReference type="NCBIfam" id="NF002204">
    <property type="entry name" value="PRK01077.1"/>
    <property type="match status" value="1"/>
</dbReference>
<comment type="cofactor">
    <cofactor evidence="1 7">
        <name>Mg(2+)</name>
        <dbReference type="ChEBI" id="CHEBI:18420"/>
    </cofactor>
</comment>
<dbReference type="GO" id="GO:0042242">
    <property type="term" value="F:cobyrinic acid a,c-diamide synthase activity"/>
    <property type="evidence" value="ECO:0007669"/>
    <property type="project" value="UniProtKB-UniRule"/>
</dbReference>
<dbReference type="PANTHER" id="PTHR43873:SF1">
    <property type="entry name" value="COBYRINATE A,C-DIAMIDE SYNTHASE"/>
    <property type="match status" value="1"/>
</dbReference>
<keyword evidence="3 7" id="KW-0547">Nucleotide-binding</keyword>
<dbReference type="SUPFAM" id="SSF52317">
    <property type="entry name" value="Class I glutamine amidotransferase-like"/>
    <property type="match status" value="1"/>
</dbReference>
<sequence length="459" mass="51762">MVKTIPRILFAAPGSGSGKTTVTCGVLRYLQKTGKKVTSFKCGPDYIDTMFHSRILGMKTANLDTYFTDDNTTRYLLAKNTKDMDIAVLEGVMGYYDGLAGISLKASTYDIGKVTGTPVILIVNGRGSSVSLIALIKGMMEYRTDSNIKGVILNQVGEGIYPELKEMIERELEVPVVGHLPKMEDVFLGSRHLGLLQPHEIHKINDKIEKLSEAVGKNIDMKLLLEIAHEAKEIEYEELIIPKLSKEVRIGVAKDEAFNFYYADNLDLLKRMGAELEFFSPIHDKELPKHIHGLLLGGGYPENYGEELEANLSMKECIKEAITGGMPCLAECGGFLYLQDTLEDISGIHRKMVGVIKGKGFRTEKLQRFGYIELETKEDCVIGKRGEKIKGHEFHYWDSTSNGETFLARKPLRKREYPCIWSQDRILAGFPHLYYYSNIDMPYQFLSACAQSRQEWLQE</sequence>
<comment type="function">
    <text evidence="7">Catalyzes the ATP-dependent amidation of the two carboxylate groups at positions a and c of cobyrinate, using either L-glutamine or ammonia as the nitrogen source.</text>
</comment>
<gene>
    <name evidence="7" type="primary">cbiA</name>
    <name evidence="10" type="ORF">EDD66_105256</name>
</gene>
<feature type="domain" description="CobB/CobQ-like glutamine amidotransferase" evidence="9">
    <location>
        <begin position="249"/>
        <end position="404"/>
    </location>
</feature>
<dbReference type="OrthoDB" id="9764035at2"/>
<dbReference type="EC" id="6.3.5.11" evidence="7"/>
<keyword evidence="11" id="KW-1185">Reference proteome</keyword>
<dbReference type="AlphaFoldDB" id="A0A3N1XNR0"/>
<keyword evidence="7" id="KW-0169">Cobalamin biosynthesis</keyword>
<dbReference type="Gene3D" id="3.40.50.300">
    <property type="entry name" value="P-loop containing nucleotide triphosphate hydrolases"/>
    <property type="match status" value="1"/>
</dbReference>
<feature type="active site" description="Nucleophile" evidence="7">
    <location>
        <position position="332"/>
    </location>
</feature>
<evidence type="ECO:0000259" key="9">
    <source>
        <dbReference type="Pfam" id="PF07685"/>
    </source>
</evidence>
<feature type="domain" description="CobQ/CobB/MinD/ParA nucleotide binding" evidence="8">
    <location>
        <begin position="8"/>
        <end position="187"/>
    </location>
</feature>
<keyword evidence="6 7" id="KW-0315">Glutamine amidotransferase</keyword>
<dbReference type="HAMAP" id="MF_00027">
    <property type="entry name" value="CobB_CbiA"/>
    <property type="match status" value="1"/>
</dbReference>
<dbReference type="GO" id="GO:0005524">
    <property type="term" value="F:ATP binding"/>
    <property type="evidence" value="ECO:0007669"/>
    <property type="project" value="UniProtKB-UniRule"/>
</dbReference>
<dbReference type="NCBIfam" id="TIGR00379">
    <property type="entry name" value="cobB"/>
    <property type="match status" value="1"/>
</dbReference>
<dbReference type="PANTHER" id="PTHR43873">
    <property type="entry name" value="COBYRINATE A,C-DIAMIDE SYNTHASE"/>
    <property type="match status" value="1"/>
</dbReference>
<dbReference type="UniPathway" id="UPA00148">
    <property type="reaction ID" value="UER00231"/>
</dbReference>
<dbReference type="InterPro" id="IPR027417">
    <property type="entry name" value="P-loop_NTPase"/>
</dbReference>
<dbReference type="Pfam" id="PF07685">
    <property type="entry name" value="GATase_3"/>
    <property type="match status" value="1"/>
</dbReference>
<comment type="catalytic activity">
    <reaction evidence="7">
        <text>cob(II)yrinate + 2 L-glutamine + 2 ATP + 2 H2O = cob(II)yrinate a,c diamide + 2 L-glutamate + 2 ADP + 2 phosphate + 2 H(+)</text>
        <dbReference type="Rhea" id="RHEA:26289"/>
        <dbReference type="ChEBI" id="CHEBI:15377"/>
        <dbReference type="ChEBI" id="CHEBI:15378"/>
        <dbReference type="ChEBI" id="CHEBI:29985"/>
        <dbReference type="ChEBI" id="CHEBI:30616"/>
        <dbReference type="ChEBI" id="CHEBI:43474"/>
        <dbReference type="ChEBI" id="CHEBI:58359"/>
        <dbReference type="ChEBI" id="CHEBI:58537"/>
        <dbReference type="ChEBI" id="CHEBI:58894"/>
        <dbReference type="ChEBI" id="CHEBI:456216"/>
        <dbReference type="EC" id="6.3.5.11"/>
    </reaction>
</comment>
<comment type="pathway">
    <text evidence="7">Cofactor biosynthesis; adenosylcobalamin biosynthesis; cob(II)yrinate a,c-diamide from sirohydrochlorin (anaerobic route): step 10/10.</text>
</comment>
<comment type="domain">
    <text evidence="7">Comprises of two domains. The C-terminal domain contains the binding site for glutamine and catalyzes the hydrolysis of this substrate to glutamate and ammonia. The N-terminal domain is anticipated to bind ATP and cobyrinate and catalyzes the ultimate synthesis of the diamide product. The ammonia produced via the glutaminase domain is probably translocated to the adjacent domain via a molecular tunnel, where it reacts with an activated intermediate.</text>
</comment>
<evidence type="ECO:0000259" key="8">
    <source>
        <dbReference type="Pfam" id="PF01656"/>
    </source>
</evidence>
<keyword evidence="5 7" id="KW-0460">Magnesium</keyword>
<organism evidence="10 11">
    <name type="scientific">Mobilisporobacter senegalensis</name>
    <dbReference type="NCBI Taxonomy" id="1329262"/>
    <lineage>
        <taxon>Bacteria</taxon>
        <taxon>Bacillati</taxon>
        <taxon>Bacillota</taxon>
        <taxon>Clostridia</taxon>
        <taxon>Lachnospirales</taxon>
        <taxon>Lachnospiraceae</taxon>
        <taxon>Mobilisporobacter</taxon>
    </lineage>
</organism>
<protein>
    <recommendedName>
        <fullName evidence="7">Cobyrinate a,c-diamide synthase</fullName>
        <ecNumber evidence="7">6.3.5.11</ecNumber>
    </recommendedName>
    <alternativeName>
        <fullName evidence="7">Cobyrinic acid a,c-diamide synthetase</fullName>
    </alternativeName>
</protein>
<proteinExistence type="inferred from homology"/>
<dbReference type="InterPro" id="IPR004484">
    <property type="entry name" value="CbiA/CobB_synth"/>
</dbReference>
<reference evidence="10 11" key="1">
    <citation type="submission" date="2018-11" db="EMBL/GenBank/DDBJ databases">
        <title>Genomic Encyclopedia of Type Strains, Phase IV (KMG-IV): sequencing the most valuable type-strain genomes for metagenomic binning, comparative biology and taxonomic classification.</title>
        <authorList>
            <person name="Goeker M."/>
        </authorList>
    </citation>
    <scope>NUCLEOTIDE SEQUENCE [LARGE SCALE GENOMIC DNA]</scope>
    <source>
        <strain evidence="10 11">DSM 26537</strain>
    </source>
</reference>
<dbReference type="EMBL" id="RJVG01000005">
    <property type="protein sequence ID" value="ROR28315.1"/>
    <property type="molecule type" value="Genomic_DNA"/>
</dbReference>
<dbReference type="SUPFAM" id="SSF52540">
    <property type="entry name" value="P-loop containing nucleoside triphosphate hydrolases"/>
    <property type="match status" value="1"/>
</dbReference>